<sequence>MRYSALYSLISKFLTFFVCINLIKPQDYNSTCPNRYNIKFMHID</sequence>
<dbReference type="EMBL" id="GGEC01085401">
    <property type="protein sequence ID" value="MBX65885.1"/>
    <property type="molecule type" value="Transcribed_RNA"/>
</dbReference>
<dbReference type="AlphaFoldDB" id="A0A2P2QG50"/>
<evidence type="ECO:0000313" key="2">
    <source>
        <dbReference type="EMBL" id="MBX65885.1"/>
    </source>
</evidence>
<organism evidence="2">
    <name type="scientific">Rhizophora mucronata</name>
    <name type="common">Asiatic mangrove</name>
    <dbReference type="NCBI Taxonomy" id="61149"/>
    <lineage>
        <taxon>Eukaryota</taxon>
        <taxon>Viridiplantae</taxon>
        <taxon>Streptophyta</taxon>
        <taxon>Embryophyta</taxon>
        <taxon>Tracheophyta</taxon>
        <taxon>Spermatophyta</taxon>
        <taxon>Magnoliopsida</taxon>
        <taxon>eudicotyledons</taxon>
        <taxon>Gunneridae</taxon>
        <taxon>Pentapetalae</taxon>
        <taxon>rosids</taxon>
        <taxon>fabids</taxon>
        <taxon>Malpighiales</taxon>
        <taxon>Rhizophoraceae</taxon>
        <taxon>Rhizophora</taxon>
    </lineage>
</organism>
<reference evidence="2" key="1">
    <citation type="submission" date="2018-02" db="EMBL/GenBank/DDBJ databases">
        <title>Rhizophora mucronata_Transcriptome.</title>
        <authorList>
            <person name="Meera S.P."/>
            <person name="Sreeshan A."/>
            <person name="Augustine A."/>
        </authorList>
    </citation>
    <scope>NUCLEOTIDE SEQUENCE</scope>
    <source>
        <tissue evidence="2">Leaf</tissue>
    </source>
</reference>
<accession>A0A2P2QG50</accession>
<feature type="signal peptide" evidence="1">
    <location>
        <begin position="1"/>
        <end position="25"/>
    </location>
</feature>
<proteinExistence type="predicted"/>
<feature type="chain" id="PRO_5015152368" evidence="1">
    <location>
        <begin position="26"/>
        <end position="44"/>
    </location>
</feature>
<name>A0A2P2QG50_RHIMU</name>
<protein>
    <submittedName>
        <fullName evidence="2">Uncharacterized protein</fullName>
    </submittedName>
</protein>
<keyword evidence="1" id="KW-0732">Signal</keyword>
<evidence type="ECO:0000256" key="1">
    <source>
        <dbReference type="SAM" id="SignalP"/>
    </source>
</evidence>